<keyword evidence="2" id="KW-0472">Membrane</keyword>
<evidence type="ECO:0000313" key="4">
    <source>
        <dbReference type="Proteomes" id="UP001275436"/>
    </source>
</evidence>
<organism evidence="3 4">
    <name type="scientific">Oceanobacillus kimchii</name>
    <dbReference type="NCBI Taxonomy" id="746691"/>
    <lineage>
        <taxon>Bacteria</taxon>
        <taxon>Bacillati</taxon>
        <taxon>Bacillota</taxon>
        <taxon>Bacilli</taxon>
        <taxon>Bacillales</taxon>
        <taxon>Bacillaceae</taxon>
        <taxon>Oceanobacillus</taxon>
    </lineage>
</organism>
<dbReference type="EMBL" id="BSKO01000002">
    <property type="protein sequence ID" value="GLO68311.1"/>
    <property type="molecule type" value="Genomic_DNA"/>
</dbReference>
<feature type="transmembrane region" description="Helical" evidence="2">
    <location>
        <begin position="212"/>
        <end position="235"/>
    </location>
</feature>
<reference evidence="3 4" key="1">
    <citation type="submission" date="2023-02" db="EMBL/GenBank/DDBJ databases">
        <title>Oceanobacillus kimchii IFOP_LL358 isolated form Alexandrium catenella lab strain.</title>
        <authorList>
            <person name="Gajardo G."/>
            <person name="Ueki S."/>
            <person name="Maruyama F."/>
        </authorList>
    </citation>
    <scope>NUCLEOTIDE SEQUENCE [LARGE SCALE GENOMIC DNA]</scope>
    <source>
        <strain evidence="3 4">IFOP_LL358</strain>
    </source>
</reference>
<accession>A0ABQ5TPI7</accession>
<protein>
    <submittedName>
        <fullName evidence="3">Uncharacterized protein</fullName>
    </submittedName>
</protein>
<feature type="transmembrane region" description="Helical" evidence="2">
    <location>
        <begin position="255"/>
        <end position="273"/>
    </location>
</feature>
<feature type="transmembrane region" description="Helical" evidence="2">
    <location>
        <begin position="153"/>
        <end position="174"/>
    </location>
</feature>
<keyword evidence="2" id="KW-0812">Transmembrane</keyword>
<feature type="transmembrane region" description="Helical" evidence="2">
    <location>
        <begin position="102"/>
        <end position="123"/>
    </location>
</feature>
<keyword evidence="2" id="KW-1133">Transmembrane helix</keyword>
<feature type="region of interest" description="Disordered" evidence="1">
    <location>
        <begin position="500"/>
        <end position="527"/>
    </location>
</feature>
<evidence type="ECO:0000256" key="1">
    <source>
        <dbReference type="SAM" id="MobiDB-lite"/>
    </source>
</evidence>
<gene>
    <name evidence="3" type="ORF">MACH08_40950</name>
</gene>
<evidence type="ECO:0000313" key="3">
    <source>
        <dbReference type="EMBL" id="GLO68311.1"/>
    </source>
</evidence>
<feature type="compositionally biased region" description="Polar residues" evidence="1">
    <location>
        <begin position="347"/>
        <end position="358"/>
    </location>
</feature>
<dbReference type="RefSeq" id="WP_317958558.1">
    <property type="nucleotide sequence ID" value="NZ_BSKO01000002.1"/>
</dbReference>
<name>A0ABQ5TPI7_9BACI</name>
<feature type="transmembrane region" description="Helical" evidence="2">
    <location>
        <begin position="59"/>
        <end position="81"/>
    </location>
</feature>
<feature type="region of interest" description="Disordered" evidence="1">
    <location>
        <begin position="1299"/>
        <end position="1325"/>
    </location>
</feature>
<feature type="region of interest" description="Disordered" evidence="1">
    <location>
        <begin position="323"/>
        <end position="359"/>
    </location>
</feature>
<feature type="transmembrane region" description="Helical" evidence="2">
    <location>
        <begin position="180"/>
        <end position="200"/>
    </location>
</feature>
<keyword evidence="4" id="KW-1185">Reference proteome</keyword>
<dbReference type="Proteomes" id="UP001275436">
    <property type="component" value="Unassembled WGS sequence"/>
</dbReference>
<feature type="transmembrane region" description="Helical" evidence="2">
    <location>
        <begin position="129"/>
        <end position="146"/>
    </location>
</feature>
<proteinExistence type="predicted"/>
<sequence>MFDIADNLLDILGDVFSWFYSVLVEPFLILHSFHNLIFGEGQTEDLVYKTFNTNEIENIFGPGATIVATIAGFFILAAIVMAGMRISSTVINPASRTYYIEFLKDLIIVVIVFFNLGFFYEMVFTLNEGIVNVFAANSGGGILGIADQITGGGIIGAIVINIIILFLTLWANWYYMMRKLTLLILMILGPLMIAFFLIPQLKPITGAWLKEFVGTVFVQSIHAVLLWAVLLITAGSDPITSGEFKVTDPILNLEVVILYLIFIPVGESIRALLGMGGGMNSTMSKVGAMFGMSALAGVYGSVKGAMDKNNNSSVMGALKGAKDGVKSSNNGSSKEGEESIIKDATMAANTGTDSSSTPKADAMLKWGDIGSRAGKAVLGSAGSIGGAAIGGPMGSMVGATGGFIAGGVAGGLAGRGTKALGDLAGKGIKNGKSAFQETWGEMSDPLSTNQEDVANTLANKDTADYELANKDSFIEKAREKFPDLDKQGLEQQWEDHKSDVHAGNLSNARNLVKRSTSKDGKLANTDSLANQSAEAMTNKWANDNKDNFEQNYDLENPLSENATEQEKTAHSMAKENSWNQAVASKRSEFQGVANDTANQMKANAMGSEHVDRGEFAKNFADNMQNKDNQSFVDEYKRQNPNATLDEANEAFHMAKRNQAKENFANSYLATNNGATREQANEAFESIQSASSKDAYVNSAMNAAQSNHKAVAENAYDSAKSYIDGNNKEGFIENYQSNINPSATKEQASQMYESIKGSTSKQAFMKDQSFTPSDNMIKQTGDTYDMAQQHAISGNKSSFVDAYQTQNPNATKEQAELLYDKANGMVAGGARSYMSSANNSINGVAPEAVFNKGANQQVNRGYLTNQLASAKTLDDKQNFIQDKMASGMEEPEATQMWSEQEPQKFQDNLSHFNNQLPQSMPMKQMIRKSDGMQKMTAGAAATGAFISNSTGIKPAWDKAGDVVNKGKMVSQTFMNGYEDGSSSILESPESMNNTGSKFVTQTKAIGSGLSQGLQNVTSSFQPSSENAVEKQERFRNAVAYTGGLVGGAKLYQKAGQFASKVSPYNKAINQGTESGVYEASEIQQMASQKNPETGQYYVPEGNIKLVSTPTQSYVQATDSSGRNRIVSRYGSGDSALKEGQVIYQDLNMSDNGGFVASSNPYQMDTGGSKVNTGRNINVNPNKLIATQRPNSINKRVTQDISPYNASVETGSFSKKEAAQTTDNIRMIVTKDRSYMVGNDKSTGQEVRISPYKQGDARLNANDMREVKYEVRNTRFHMDNITDGNGQKVNYTPRLETEEYLNTPTNQRYQRRKQFDKERFKKIGGAE</sequence>
<comment type="caution">
    <text evidence="3">The sequence shown here is derived from an EMBL/GenBank/DDBJ whole genome shotgun (WGS) entry which is preliminary data.</text>
</comment>
<evidence type="ECO:0000256" key="2">
    <source>
        <dbReference type="SAM" id="Phobius"/>
    </source>
</evidence>